<name>A0A6A5GVA6_CAERE</name>
<sequence length="196" mass="22828">MNAQQQLIQHLEQQIVELHQKLEKEKDDHEQTKNQISFEQSLVQKLSTMVPDLESTISTFRNENNELKRKLQKEAESKKKLEGKVIRRNQKILKLEEEKKALEEKDQELSEQLQDSAAELHQAKQEIELLQKTIARRDATIRTTKEVVSGVIAKQEADTESHTLNMVMKLSEAEHTALVKDTEMKILKDMMATIMW</sequence>
<organism evidence="2 3">
    <name type="scientific">Caenorhabditis remanei</name>
    <name type="common">Caenorhabditis vulgaris</name>
    <dbReference type="NCBI Taxonomy" id="31234"/>
    <lineage>
        <taxon>Eukaryota</taxon>
        <taxon>Metazoa</taxon>
        <taxon>Ecdysozoa</taxon>
        <taxon>Nematoda</taxon>
        <taxon>Chromadorea</taxon>
        <taxon>Rhabditida</taxon>
        <taxon>Rhabditina</taxon>
        <taxon>Rhabditomorpha</taxon>
        <taxon>Rhabditoidea</taxon>
        <taxon>Rhabditidae</taxon>
        <taxon>Peloderinae</taxon>
        <taxon>Caenorhabditis</taxon>
    </lineage>
</organism>
<evidence type="ECO:0000256" key="1">
    <source>
        <dbReference type="SAM" id="Coils"/>
    </source>
</evidence>
<dbReference type="Proteomes" id="UP000483820">
    <property type="component" value="Chromosome IV"/>
</dbReference>
<dbReference type="GeneID" id="78776193"/>
<evidence type="ECO:0000313" key="3">
    <source>
        <dbReference type="Proteomes" id="UP000483820"/>
    </source>
</evidence>
<dbReference type="CTD" id="78776193"/>
<feature type="coiled-coil region" evidence="1">
    <location>
        <begin position="1"/>
        <end position="140"/>
    </location>
</feature>
<gene>
    <name evidence="2" type="ORF">GCK72_015865</name>
</gene>
<keyword evidence="1" id="KW-0175">Coiled coil</keyword>
<dbReference type="Gene3D" id="1.10.287.1490">
    <property type="match status" value="1"/>
</dbReference>
<dbReference type="EMBL" id="WUAV01000004">
    <property type="protein sequence ID" value="KAF1759398.1"/>
    <property type="molecule type" value="Genomic_DNA"/>
</dbReference>
<dbReference type="KEGG" id="crq:GCK72_015865"/>
<protein>
    <submittedName>
        <fullName evidence="2">Uncharacterized protein</fullName>
    </submittedName>
</protein>
<proteinExistence type="predicted"/>
<dbReference type="AlphaFoldDB" id="A0A6A5GVA6"/>
<dbReference type="RefSeq" id="XP_053585954.1">
    <property type="nucleotide sequence ID" value="XM_053731182.1"/>
</dbReference>
<comment type="caution">
    <text evidence="2">The sequence shown here is derived from an EMBL/GenBank/DDBJ whole genome shotgun (WGS) entry which is preliminary data.</text>
</comment>
<reference evidence="2 3" key="1">
    <citation type="submission" date="2019-12" db="EMBL/GenBank/DDBJ databases">
        <title>Chromosome-level assembly of the Caenorhabditis remanei genome.</title>
        <authorList>
            <person name="Teterina A.A."/>
            <person name="Willis J.H."/>
            <person name="Phillips P.C."/>
        </authorList>
    </citation>
    <scope>NUCLEOTIDE SEQUENCE [LARGE SCALE GENOMIC DNA]</scope>
    <source>
        <strain evidence="2 3">PX506</strain>
        <tissue evidence="2">Whole organism</tissue>
    </source>
</reference>
<accession>A0A6A5GVA6</accession>
<evidence type="ECO:0000313" key="2">
    <source>
        <dbReference type="EMBL" id="KAF1759398.1"/>
    </source>
</evidence>